<name>A0A7M5WRX4_9CNID</name>
<reference evidence="1" key="1">
    <citation type="submission" date="2021-01" db="UniProtKB">
        <authorList>
            <consortium name="EnsemblMetazoa"/>
        </authorList>
    </citation>
    <scope>IDENTIFICATION</scope>
</reference>
<dbReference type="AlphaFoldDB" id="A0A7M5WRX4"/>
<evidence type="ECO:0000313" key="2">
    <source>
        <dbReference type="Proteomes" id="UP000594262"/>
    </source>
</evidence>
<sequence length="110" mass="12869">MSDIMANMDIHTLTNDQQTILQLQDTIYFLEGKLSEKDKEIIRLNVDLRRTMDERQLCLQFENSALKRKAAGHNKTVLPLRKENNELRAENESLTSTIIEHMEREAKRGK</sequence>
<protein>
    <submittedName>
        <fullName evidence="1">Uncharacterized protein</fullName>
    </submittedName>
</protein>
<dbReference type="Proteomes" id="UP000594262">
    <property type="component" value="Unplaced"/>
</dbReference>
<proteinExistence type="predicted"/>
<organism evidence="1 2">
    <name type="scientific">Clytia hemisphaerica</name>
    <dbReference type="NCBI Taxonomy" id="252671"/>
    <lineage>
        <taxon>Eukaryota</taxon>
        <taxon>Metazoa</taxon>
        <taxon>Cnidaria</taxon>
        <taxon>Hydrozoa</taxon>
        <taxon>Hydroidolina</taxon>
        <taxon>Leptothecata</taxon>
        <taxon>Obeliida</taxon>
        <taxon>Clytiidae</taxon>
        <taxon>Clytia</taxon>
    </lineage>
</organism>
<evidence type="ECO:0000313" key="1">
    <source>
        <dbReference type="EnsemblMetazoa" id="CLYHEMP007856.1"/>
    </source>
</evidence>
<dbReference type="EnsemblMetazoa" id="CLYHEMT007856.1">
    <property type="protein sequence ID" value="CLYHEMP007856.1"/>
    <property type="gene ID" value="CLYHEMG007856"/>
</dbReference>
<accession>A0A7M5WRX4</accession>
<keyword evidence="2" id="KW-1185">Reference proteome</keyword>